<dbReference type="PROSITE" id="PS50225">
    <property type="entry name" value="SOCS"/>
    <property type="match status" value="1"/>
</dbReference>
<dbReference type="Pfam" id="PF00017">
    <property type="entry name" value="SH2"/>
    <property type="match status" value="1"/>
</dbReference>
<sequence>MASSVHPYCTAVAKTCTNPAPKHEKREKSEQIQPAMECSLDMNRLTVAMRRLHASGFYYEGLALVDAAQLLQSKPVGTFLIRDSTDPRYLFSLSVQTERGPTNVRIHYLHGNFRLDAEANLFETMPVFECVLSLVDYYVHLSATDKARNHVWLDQSGRRDLHIRLCRPLYRHVASLQHLCRTTLAKCVSQQQFGQLPVPQSLTSFLRDYPYSQ</sequence>
<dbReference type="GO" id="GO:0009968">
    <property type="term" value="P:negative regulation of signal transduction"/>
    <property type="evidence" value="ECO:0007669"/>
    <property type="project" value="UniProtKB-KW"/>
</dbReference>
<keyword evidence="1" id="KW-0341">Growth regulation</keyword>
<evidence type="ECO:0000313" key="9">
    <source>
        <dbReference type="Proteomes" id="UP000014500"/>
    </source>
</evidence>
<evidence type="ECO:0000313" key="8">
    <source>
        <dbReference type="EnsemblMetazoa" id="SMAR010385-PA"/>
    </source>
</evidence>
<dbReference type="AlphaFoldDB" id="T1J9I8"/>
<dbReference type="InterPro" id="IPR036860">
    <property type="entry name" value="SH2_dom_sf"/>
</dbReference>
<evidence type="ECO:0000256" key="2">
    <source>
        <dbReference type="ARBA" id="ARBA00022700"/>
    </source>
</evidence>
<feature type="domain" description="SH2" evidence="6">
    <location>
        <begin position="57"/>
        <end position="169"/>
    </location>
</feature>
<dbReference type="OMA" id="RDSENCA"/>
<dbReference type="SUPFAM" id="SSF158235">
    <property type="entry name" value="SOCS box-like"/>
    <property type="match status" value="1"/>
</dbReference>
<dbReference type="Gene3D" id="3.30.505.10">
    <property type="entry name" value="SH2 domain"/>
    <property type="match status" value="1"/>
</dbReference>
<feature type="domain" description="SOCS box" evidence="7">
    <location>
        <begin position="164"/>
        <end position="212"/>
    </location>
</feature>
<proteinExistence type="predicted"/>
<dbReference type="GO" id="GO:0046854">
    <property type="term" value="P:phosphatidylinositol phosphate biosynthetic process"/>
    <property type="evidence" value="ECO:0007669"/>
    <property type="project" value="TreeGrafter"/>
</dbReference>
<reference evidence="9" key="1">
    <citation type="submission" date="2011-05" db="EMBL/GenBank/DDBJ databases">
        <authorList>
            <person name="Richards S.R."/>
            <person name="Qu J."/>
            <person name="Jiang H."/>
            <person name="Jhangiani S.N."/>
            <person name="Agravi P."/>
            <person name="Goodspeed R."/>
            <person name="Gross S."/>
            <person name="Mandapat C."/>
            <person name="Jackson L."/>
            <person name="Mathew T."/>
            <person name="Pu L."/>
            <person name="Thornton R."/>
            <person name="Saada N."/>
            <person name="Wilczek-Boney K.B."/>
            <person name="Lee S."/>
            <person name="Kovar C."/>
            <person name="Wu Y."/>
            <person name="Scherer S.E."/>
            <person name="Worley K.C."/>
            <person name="Muzny D.M."/>
            <person name="Gibbs R."/>
        </authorList>
    </citation>
    <scope>NUCLEOTIDE SEQUENCE</scope>
    <source>
        <strain evidence="9">Brora</strain>
    </source>
</reference>
<dbReference type="GO" id="GO:0046935">
    <property type="term" value="F:1-phosphatidylinositol-3-kinase regulator activity"/>
    <property type="evidence" value="ECO:0007669"/>
    <property type="project" value="TreeGrafter"/>
</dbReference>
<dbReference type="EMBL" id="JH431975">
    <property type="status" value="NOT_ANNOTATED_CDS"/>
    <property type="molecule type" value="Genomic_DNA"/>
</dbReference>
<dbReference type="SMART" id="SM00253">
    <property type="entry name" value="SOCS"/>
    <property type="match status" value="1"/>
</dbReference>
<accession>T1J9I8</accession>
<name>T1J9I8_STRMM</name>
<dbReference type="PhylomeDB" id="T1J9I8"/>
<dbReference type="eggNOG" id="KOG4566">
    <property type="taxonomic scope" value="Eukaryota"/>
</dbReference>
<dbReference type="GO" id="GO:0035556">
    <property type="term" value="P:intracellular signal transduction"/>
    <property type="evidence" value="ECO:0007669"/>
    <property type="project" value="InterPro"/>
</dbReference>
<evidence type="ECO:0000256" key="4">
    <source>
        <dbReference type="ARBA" id="ARBA00022999"/>
    </source>
</evidence>
<dbReference type="STRING" id="126957.T1J9I8"/>
<keyword evidence="4 5" id="KW-0727">SH2 domain</keyword>
<dbReference type="SUPFAM" id="SSF55550">
    <property type="entry name" value="SH2 domain"/>
    <property type="match status" value="1"/>
</dbReference>
<keyword evidence="3" id="KW-0833">Ubl conjugation pathway</keyword>
<keyword evidence="2" id="KW-0734">Signal transduction inhibitor</keyword>
<dbReference type="Pfam" id="PF07525">
    <property type="entry name" value="SOCS_box"/>
    <property type="match status" value="1"/>
</dbReference>
<dbReference type="SMART" id="SM00969">
    <property type="entry name" value="SOCS_box"/>
    <property type="match status" value="1"/>
</dbReference>
<dbReference type="GO" id="GO:0005942">
    <property type="term" value="C:phosphatidylinositol 3-kinase complex"/>
    <property type="evidence" value="ECO:0007669"/>
    <property type="project" value="TreeGrafter"/>
</dbReference>
<dbReference type="SMART" id="SM00252">
    <property type="entry name" value="SH2"/>
    <property type="match status" value="1"/>
</dbReference>
<dbReference type="PROSITE" id="PS50001">
    <property type="entry name" value="SH2"/>
    <property type="match status" value="1"/>
</dbReference>
<evidence type="ECO:0000256" key="5">
    <source>
        <dbReference type="PROSITE-ProRule" id="PRU00191"/>
    </source>
</evidence>
<dbReference type="InterPro" id="IPR036036">
    <property type="entry name" value="SOCS_box-like_dom_sf"/>
</dbReference>
<evidence type="ECO:0000256" key="3">
    <source>
        <dbReference type="ARBA" id="ARBA00022786"/>
    </source>
</evidence>
<dbReference type="HOGENOM" id="CLU_079452_2_1_1"/>
<reference evidence="8" key="2">
    <citation type="submission" date="2015-02" db="UniProtKB">
        <authorList>
            <consortium name="EnsemblMetazoa"/>
        </authorList>
    </citation>
    <scope>IDENTIFICATION</scope>
</reference>
<evidence type="ECO:0000259" key="7">
    <source>
        <dbReference type="PROSITE" id="PS50225"/>
    </source>
</evidence>
<dbReference type="InterPro" id="IPR001496">
    <property type="entry name" value="SOCS_box"/>
</dbReference>
<keyword evidence="9" id="KW-1185">Reference proteome</keyword>
<organism evidence="8 9">
    <name type="scientific">Strigamia maritima</name>
    <name type="common">European centipede</name>
    <name type="synonym">Geophilus maritimus</name>
    <dbReference type="NCBI Taxonomy" id="126957"/>
    <lineage>
        <taxon>Eukaryota</taxon>
        <taxon>Metazoa</taxon>
        <taxon>Ecdysozoa</taxon>
        <taxon>Arthropoda</taxon>
        <taxon>Myriapoda</taxon>
        <taxon>Chilopoda</taxon>
        <taxon>Pleurostigmophora</taxon>
        <taxon>Geophilomorpha</taxon>
        <taxon>Linotaeniidae</taxon>
        <taxon>Strigamia</taxon>
    </lineage>
</organism>
<protein>
    <submittedName>
        <fullName evidence="8">Uncharacterized protein</fullName>
    </submittedName>
</protein>
<dbReference type="EnsemblMetazoa" id="SMAR010385-RA">
    <property type="protein sequence ID" value="SMAR010385-PA"/>
    <property type="gene ID" value="SMAR010385"/>
</dbReference>
<evidence type="ECO:0000256" key="1">
    <source>
        <dbReference type="ARBA" id="ARBA00022604"/>
    </source>
</evidence>
<evidence type="ECO:0000259" key="6">
    <source>
        <dbReference type="PROSITE" id="PS50001"/>
    </source>
</evidence>
<dbReference type="PANTHER" id="PTHR10155">
    <property type="entry name" value="PHOSPHATIDYLINOSITOL 3-KINASE REGULATORY SUBUNIT"/>
    <property type="match status" value="1"/>
</dbReference>
<dbReference type="Proteomes" id="UP000014500">
    <property type="component" value="Unassembled WGS sequence"/>
</dbReference>
<dbReference type="InterPro" id="IPR000980">
    <property type="entry name" value="SH2"/>
</dbReference>
<dbReference type="PANTHER" id="PTHR10155:SF16">
    <property type="entry name" value="SUPPRESSOR OF CYTOKINE SIGNALING 2"/>
    <property type="match status" value="1"/>
</dbReference>